<evidence type="ECO:0000313" key="2">
    <source>
        <dbReference type="Proteomes" id="UP000478052"/>
    </source>
</evidence>
<comment type="caution">
    <text evidence="1">The sequence shown here is derived from an EMBL/GenBank/DDBJ whole genome shotgun (WGS) entry which is preliminary data.</text>
</comment>
<reference evidence="1 2" key="1">
    <citation type="submission" date="2019-08" db="EMBL/GenBank/DDBJ databases">
        <title>Whole genome of Aphis craccivora.</title>
        <authorList>
            <person name="Voronova N.V."/>
            <person name="Shulinski R.S."/>
            <person name="Bandarenka Y.V."/>
            <person name="Zhorov D.G."/>
            <person name="Warner D."/>
        </authorList>
    </citation>
    <scope>NUCLEOTIDE SEQUENCE [LARGE SCALE GENOMIC DNA]</scope>
    <source>
        <strain evidence="1">180601</strain>
        <tissue evidence="1">Whole Body</tissue>
    </source>
</reference>
<sequence length="84" mass="9751">MFSPTNKSYVHSYSMLTSYGSSKLLWMPLGPWFIRNINLHTKTSKYQKYKTGSKFYPKMSIVTPLLSSTDSIYYNSYAKPFNAD</sequence>
<organism evidence="1 2">
    <name type="scientific">Aphis craccivora</name>
    <name type="common">Cowpea aphid</name>
    <dbReference type="NCBI Taxonomy" id="307492"/>
    <lineage>
        <taxon>Eukaryota</taxon>
        <taxon>Metazoa</taxon>
        <taxon>Ecdysozoa</taxon>
        <taxon>Arthropoda</taxon>
        <taxon>Hexapoda</taxon>
        <taxon>Insecta</taxon>
        <taxon>Pterygota</taxon>
        <taxon>Neoptera</taxon>
        <taxon>Paraneoptera</taxon>
        <taxon>Hemiptera</taxon>
        <taxon>Sternorrhyncha</taxon>
        <taxon>Aphidomorpha</taxon>
        <taxon>Aphidoidea</taxon>
        <taxon>Aphididae</taxon>
        <taxon>Aphidini</taxon>
        <taxon>Aphis</taxon>
        <taxon>Aphis</taxon>
    </lineage>
</organism>
<proteinExistence type="predicted"/>
<dbReference type="EMBL" id="VUJU01005645">
    <property type="protein sequence ID" value="KAF0750675.1"/>
    <property type="molecule type" value="Genomic_DNA"/>
</dbReference>
<dbReference type="Proteomes" id="UP000478052">
    <property type="component" value="Unassembled WGS sequence"/>
</dbReference>
<evidence type="ECO:0000313" key="1">
    <source>
        <dbReference type="EMBL" id="KAF0750675.1"/>
    </source>
</evidence>
<name>A0A6G0Y7W8_APHCR</name>
<gene>
    <name evidence="1" type="ORF">FWK35_00026565</name>
</gene>
<accession>A0A6G0Y7W8</accession>
<dbReference type="AlphaFoldDB" id="A0A6G0Y7W8"/>
<keyword evidence="2" id="KW-1185">Reference proteome</keyword>
<protein>
    <submittedName>
        <fullName evidence="1">Uncharacterized protein</fullName>
    </submittedName>
</protein>